<feature type="transmembrane region" description="Helical" evidence="1">
    <location>
        <begin position="110"/>
        <end position="135"/>
    </location>
</feature>
<accession>A0A921E4R7</accession>
<dbReference type="EMBL" id="DYYG01000043">
    <property type="protein sequence ID" value="HJE24901.1"/>
    <property type="molecule type" value="Genomic_DNA"/>
</dbReference>
<name>A0A921E4R7_9HYPH</name>
<evidence type="ECO:0000313" key="4">
    <source>
        <dbReference type="Proteomes" id="UP000742631"/>
    </source>
</evidence>
<feature type="transmembrane region" description="Helical" evidence="1">
    <location>
        <begin position="72"/>
        <end position="90"/>
    </location>
</feature>
<proteinExistence type="predicted"/>
<keyword evidence="1" id="KW-0472">Membrane</keyword>
<feature type="chain" id="PRO_5036768930" evidence="2">
    <location>
        <begin position="22"/>
        <end position="258"/>
    </location>
</feature>
<keyword evidence="1" id="KW-0812">Transmembrane</keyword>
<reference evidence="3" key="2">
    <citation type="submission" date="2021-09" db="EMBL/GenBank/DDBJ databases">
        <authorList>
            <person name="Gilroy R."/>
        </authorList>
    </citation>
    <scope>NUCLEOTIDE SEQUENCE</scope>
    <source>
        <strain evidence="3">316</strain>
    </source>
</reference>
<evidence type="ECO:0000313" key="3">
    <source>
        <dbReference type="EMBL" id="HJE24901.1"/>
    </source>
</evidence>
<protein>
    <submittedName>
        <fullName evidence="3">Uncharacterized protein</fullName>
    </submittedName>
</protein>
<keyword evidence="1" id="KW-1133">Transmembrane helix</keyword>
<organism evidence="3 4">
    <name type="scientific">Methylorubrum populi</name>
    <dbReference type="NCBI Taxonomy" id="223967"/>
    <lineage>
        <taxon>Bacteria</taxon>
        <taxon>Pseudomonadati</taxon>
        <taxon>Pseudomonadota</taxon>
        <taxon>Alphaproteobacteria</taxon>
        <taxon>Hyphomicrobiales</taxon>
        <taxon>Methylobacteriaceae</taxon>
        <taxon>Methylorubrum</taxon>
    </lineage>
</organism>
<feature type="signal peptide" evidence="2">
    <location>
        <begin position="1"/>
        <end position="21"/>
    </location>
</feature>
<dbReference type="Proteomes" id="UP000742631">
    <property type="component" value="Unassembled WGS sequence"/>
</dbReference>
<gene>
    <name evidence="3" type="ORF">K8W01_14695</name>
</gene>
<reference evidence="3" key="1">
    <citation type="journal article" date="2021" name="PeerJ">
        <title>Extensive microbial diversity within the chicken gut microbiome revealed by metagenomics and culture.</title>
        <authorList>
            <person name="Gilroy R."/>
            <person name="Ravi A."/>
            <person name="Getino M."/>
            <person name="Pursley I."/>
            <person name="Horton D.L."/>
            <person name="Alikhan N.F."/>
            <person name="Baker D."/>
            <person name="Gharbi K."/>
            <person name="Hall N."/>
            <person name="Watson M."/>
            <person name="Adriaenssens E.M."/>
            <person name="Foster-Nyarko E."/>
            <person name="Jarju S."/>
            <person name="Secka A."/>
            <person name="Antonio M."/>
            <person name="Oren A."/>
            <person name="Chaudhuri R.R."/>
            <person name="La Ragione R."/>
            <person name="Hildebrand F."/>
            <person name="Pallen M.J."/>
        </authorList>
    </citation>
    <scope>NUCLEOTIDE SEQUENCE</scope>
    <source>
        <strain evidence="3">316</strain>
    </source>
</reference>
<evidence type="ECO:0000256" key="2">
    <source>
        <dbReference type="SAM" id="SignalP"/>
    </source>
</evidence>
<sequence length="258" mass="26306">MTRTLPLAALALACVASPALAGAALPAPDGANFSASLAAGLTALGLCALGVGLILLLGWLLFDRREPLGARLAFAAMLAALVVLAVASPASAAEVATVGDKAVILPWGDWLVALAVSLREPILTILIPIIAGYAIQAIRKVYPWAALFLSQRRVEMMLEAAVGYGLNAVNGAAKGKTLSVNVAVPVIAKGTQYVIDTAPPAVIKAAGGADGIAARIFRKLDLDDGASEQNVLVPAQVQIGAGTVTADELRDADRMTRG</sequence>
<feature type="transmembrane region" description="Helical" evidence="1">
    <location>
        <begin position="33"/>
        <end position="60"/>
    </location>
</feature>
<comment type="caution">
    <text evidence="3">The sequence shown here is derived from an EMBL/GenBank/DDBJ whole genome shotgun (WGS) entry which is preliminary data.</text>
</comment>
<evidence type="ECO:0000256" key="1">
    <source>
        <dbReference type="SAM" id="Phobius"/>
    </source>
</evidence>
<keyword evidence="2" id="KW-0732">Signal</keyword>
<dbReference type="AlphaFoldDB" id="A0A921E4R7"/>